<dbReference type="Pfam" id="PF00278">
    <property type="entry name" value="Orn_DAP_Arg_deC"/>
    <property type="match status" value="1"/>
</dbReference>
<dbReference type="PRINTS" id="PR01181">
    <property type="entry name" value="DAPDCRBXLASE"/>
</dbReference>
<keyword evidence="11" id="KW-1185">Reference proteome</keyword>
<comment type="catalytic activity">
    <reaction evidence="5 7">
        <text>meso-2,6-diaminopimelate + H(+) = L-lysine + CO2</text>
        <dbReference type="Rhea" id="RHEA:15101"/>
        <dbReference type="ChEBI" id="CHEBI:15378"/>
        <dbReference type="ChEBI" id="CHEBI:16526"/>
        <dbReference type="ChEBI" id="CHEBI:32551"/>
        <dbReference type="ChEBI" id="CHEBI:57791"/>
        <dbReference type="EC" id="4.1.1.20"/>
    </reaction>
</comment>
<dbReference type="CDD" id="cd06828">
    <property type="entry name" value="PLPDE_III_DapDC"/>
    <property type="match status" value="1"/>
</dbReference>
<dbReference type="InterPro" id="IPR022643">
    <property type="entry name" value="De-COase2_C"/>
</dbReference>
<comment type="function">
    <text evidence="5">Specifically catalyzes the decarboxylation of meso-diaminopimelate (meso-DAP) to L-lysine.</text>
</comment>
<dbReference type="PANTHER" id="PTHR43727:SF2">
    <property type="entry name" value="GROUP IV DECARBOXYLASE"/>
    <property type="match status" value="1"/>
</dbReference>
<comment type="subunit">
    <text evidence="5">Homodimer.</text>
</comment>
<dbReference type="RefSeq" id="WP_201369854.1">
    <property type="nucleotide sequence ID" value="NZ_BNJG01000001.1"/>
</dbReference>
<dbReference type="InterPro" id="IPR000183">
    <property type="entry name" value="Orn/DAP/Arg_de-COase"/>
</dbReference>
<feature type="domain" description="Orn/DAP/Arg decarboxylase 2 C-terminal" evidence="8">
    <location>
        <begin position="280"/>
        <end position="368"/>
    </location>
</feature>
<protein>
    <recommendedName>
        <fullName evidence="5 6">Diaminopimelate decarboxylase</fullName>
        <shortName evidence="5">DAP decarboxylase</shortName>
        <shortName evidence="5">DAPDC</shortName>
        <ecNumber evidence="5 6">4.1.1.20</ecNumber>
    </recommendedName>
</protein>
<dbReference type="SUPFAM" id="SSF51419">
    <property type="entry name" value="PLP-binding barrel"/>
    <property type="match status" value="1"/>
</dbReference>
<comment type="caution">
    <text evidence="5">Lacks conserved residue(s) required for the propagation of feature annotation.</text>
</comment>
<name>A0ABQ3UJY0_9CHLR</name>
<comment type="cofactor">
    <cofactor evidence="1 5 7">
        <name>pyridoxal 5'-phosphate</name>
        <dbReference type="ChEBI" id="CHEBI:597326"/>
    </cofactor>
</comment>
<keyword evidence="4 5" id="KW-0456">Lyase</keyword>
<dbReference type="Pfam" id="PF02784">
    <property type="entry name" value="Orn_Arg_deC_N"/>
    <property type="match status" value="1"/>
</dbReference>
<dbReference type="Gene3D" id="3.20.20.10">
    <property type="entry name" value="Alanine racemase"/>
    <property type="match status" value="1"/>
</dbReference>
<feature type="binding site" evidence="5">
    <location>
        <position position="342"/>
    </location>
    <ligand>
        <name>substrate</name>
    </ligand>
</feature>
<sequence length="416" mass="46504">MSEKRFPLSPERLEALIATHPTPFHLYDEQGIRAAVRRMKRAFAWSESFTNYFAVKALPNPHILRILKEEGLGVDCSSLPELVLAERVGFTGEEIMFTSNQTPASEYRKARELGAVINLDDISHIAYLEEQAGLPDLISFRYNPGPLRAGNAIIGDPKEAKYGLTYDQLFQAYASAKEKGVRRFGLHAMLASNELNVAYFLETALMLFDLVAALSREVGITFSFINMGGGIGIPYRPEQNAFDMETFGQELQTLYTQKIVANNLHPLRIVMECGRVITGPHGYLMTTALHQKETYKRYIGLDACMTNLMRPALYGAYHHITVLGKEDQPANETYDVVGSLCENFDKFAIDRSLPAISPGDVLIIHDTGAHGHAMGFNYNGKLRSAELLLRENGEIQLIRRAETLDDYFGTLDFPGL</sequence>
<keyword evidence="5" id="KW-0028">Amino-acid biosynthesis</keyword>
<dbReference type="SUPFAM" id="SSF50621">
    <property type="entry name" value="Alanine racemase C-terminal domain-like"/>
    <property type="match status" value="1"/>
</dbReference>
<feature type="binding site" evidence="5">
    <location>
        <position position="275"/>
    </location>
    <ligand>
        <name>substrate</name>
    </ligand>
</feature>
<evidence type="ECO:0000256" key="1">
    <source>
        <dbReference type="ARBA" id="ARBA00001933"/>
    </source>
</evidence>
<evidence type="ECO:0000259" key="8">
    <source>
        <dbReference type="Pfam" id="PF00278"/>
    </source>
</evidence>
<comment type="caution">
    <text evidence="10">The sequence shown here is derived from an EMBL/GenBank/DDBJ whole genome shotgun (WGS) entry which is preliminary data.</text>
</comment>
<feature type="binding site" evidence="5">
    <location>
        <position position="314"/>
    </location>
    <ligand>
        <name>substrate</name>
    </ligand>
</feature>
<feature type="binding site" evidence="5">
    <location>
        <begin position="272"/>
        <end position="275"/>
    </location>
    <ligand>
        <name>pyridoxal 5'-phosphate</name>
        <dbReference type="ChEBI" id="CHEBI:597326"/>
    </ligand>
</feature>
<comment type="pathway">
    <text evidence="5 7">Amino-acid biosynthesis; L-lysine biosynthesis via DAP pathway; L-lysine from DL-2,6-diaminopimelate: step 1/1.</text>
</comment>
<accession>A0ABQ3UJY0</accession>
<feature type="modified residue" description="N6-(pyridoxal phosphate)lysine" evidence="5">
    <location>
        <position position="56"/>
    </location>
</feature>
<evidence type="ECO:0000259" key="9">
    <source>
        <dbReference type="Pfam" id="PF02784"/>
    </source>
</evidence>
<dbReference type="InterPro" id="IPR029066">
    <property type="entry name" value="PLP-binding_barrel"/>
</dbReference>
<gene>
    <name evidence="5" type="primary">lysA</name>
    <name evidence="10" type="ORF">KSB_14790</name>
</gene>
<proteinExistence type="inferred from homology"/>
<dbReference type="NCBIfam" id="TIGR01048">
    <property type="entry name" value="lysA"/>
    <property type="match status" value="1"/>
</dbReference>
<comment type="similarity">
    <text evidence="5">Belongs to the Orn/Lys/Arg decarboxylase class-II family. LysA subfamily.</text>
</comment>
<dbReference type="EMBL" id="BNJG01000001">
    <property type="protein sequence ID" value="GHO53004.1"/>
    <property type="molecule type" value="Genomic_DNA"/>
</dbReference>
<dbReference type="Proteomes" id="UP000654345">
    <property type="component" value="Unassembled WGS sequence"/>
</dbReference>
<evidence type="ECO:0000256" key="4">
    <source>
        <dbReference type="ARBA" id="ARBA00023239"/>
    </source>
</evidence>
<feature type="domain" description="Orn/DAP/Arg decarboxylase 2 N-terminal" evidence="9">
    <location>
        <begin position="32"/>
        <end position="278"/>
    </location>
</feature>
<keyword evidence="5 7" id="KW-0457">Lysine biosynthesis</keyword>
<dbReference type="InterPro" id="IPR022653">
    <property type="entry name" value="De-COase2_pyr-phos_BS"/>
</dbReference>
<dbReference type="InterPro" id="IPR022644">
    <property type="entry name" value="De-COase2_N"/>
</dbReference>
<evidence type="ECO:0000313" key="10">
    <source>
        <dbReference type="EMBL" id="GHO53004.1"/>
    </source>
</evidence>
<dbReference type="EC" id="4.1.1.20" evidence="5 6"/>
<dbReference type="Gene3D" id="2.40.37.10">
    <property type="entry name" value="Lyase, Ornithine Decarboxylase, Chain A, domain 1"/>
    <property type="match status" value="1"/>
</dbReference>
<evidence type="ECO:0000256" key="3">
    <source>
        <dbReference type="ARBA" id="ARBA00022898"/>
    </source>
</evidence>
<dbReference type="HAMAP" id="MF_02120">
    <property type="entry name" value="LysA"/>
    <property type="match status" value="1"/>
</dbReference>
<dbReference type="PANTHER" id="PTHR43727">
    <property type="entry name" value="DIAMINOPIMELATE DECARBOXYLASE"/>
    <property type="match status" value="1"/>
</dbReference>
<dbReference type="PRINTS" id="PR01179">
    <property type="entry name" value="ODADCRBXLASE"/>
</dbReference>
<keyword evidence="2 5" id="KW-0210">Decarboxylase</keyword>
<evidence type="ECO:0000256" key="2">
    <source>
        <dbReference type="ARBA" id="ARBA00022793"/>
    </source>
</evidence>
<evidence type="ECO:0000256" key="6">
    <source>
        <dbReference type="NCBIfam" id="TIGR01048"/>
    </source>
</evidence>
<dbReference type="PROSITE" id="PS00878">
    <property type="entry name" value="ODR_DC_2_1"/>
    <property type="match status" value="1"/>
</dbReference>
<evidence type="ECO:0000256" key="5">
    <source>
        <dbReference type="HAMAP-Rule" id="MF_02120"/>
    </source>
</evidence>
<feature type="binding site" evidence="5">
    <location>
        <position position="310"/>
    </location>
    <ligand>
        <name>substrate</name>
    </ligand>
</feature>
<keyword evidence="3 5" id="KW-0663">Pyridoxal phosphate</keyword>
<dbReference type="InterPro" id="IPR009006">
    <property type="entry name" value="Ala_racemase/Decarboxylase_C"/>
</dbReference>
<feature type="binding site" evidence="5">
    <location>
        <position position="230"/>
    </location>
    <ligand>
        <name>pyridoxal 5'-phosphate</name>
        <dbReference type="ChEBI" id="CHEBI:597326"/>
    </ligand>
</feature>
<reference evidence="10 11" key="1">
    <citation type="journal article" date="2021" name="Int. J. Syst. Evol. Microbiol.">
        <title>Reticulibacter mediterranei gen. nov., sp. nov., within the new family Reticulibacteraceae fam. nov., and Ktedonospora formicarum gen. nov., sp. nov., Ktedonobacter robiniae sp. nov., Dictyobacter formicarum sp. nov. and Dictyobacter arantiisoli sp. nov., belonging to the class Ktedonobacteria.</title>
        <authorList>
            <person name="Yabe S."/>
            <person name="Zheng Y."/>
            <person name="Wang C.M."/>
            <person name="Sakai Y."/>
            <person name="Abe K."/>
            <person name="Yokota A."/>
            <person name="Donadio S."/>
            <person name="Cavaletti L."/>
            <person name="Monciardini P."/>
        </authorList>
    </citation>
    <scope>NUCLEOTIDE SEQUENCE [LARGE SCALE GENOMIC DNA]</scope>
    <source>
        <strain evidence="10 11">SOSP1-30</strain>
    </source>
</reference>
<organism evidence="10 11">
    <name type="scientific">Ktedonobacter robiniae</name>
    <dbReference type="NCBI Taxonomy" id="2778365"/>
    <lineage>
        <taxon>Bacteria</taxon>
        <taxon>Bacillati</taxon>
        <taxon>Chloroflexota</taxon>
        <taxon>Ktedonobacteria</taxon>
        <taxon>Ktedonobacterales</taxon>
        <taxon>Ktedonobacteraceae</taxon>
        <taxon>Ktedonobacter</taxon>
    </lineage>
</organism>
<evidence type="ECO:0000313" key="11">
    <source>
        <dbReference type="Proteomes" id="UP000654345"/>
    </source>
</evidence>
<evidence type="ECO:0000256" key="7">
    <source>
        <dbReference type="RuleBase" id="RU003738"/>
    </source>
</evidence>
<dbReference type="InterPro" id="IPR002986">
    <property type="entry name" value="DAP_deCOOHase_LysA"/>
</dbReference>